<evidence type="ECO:0000259" key="11">
    <source>
        <dbReference type="Pfam" id="PF02775"/>
    </source>
</evidence>
<feature type="binding site" evidence="9">
    <location>
        <position position="387"/>
    </location>
    <ligand>
        <name>Mg(2+)</name>
        <dbReference type="ChEBI" id="CHEBI:18420"/>
    </ligand>
</feature>
<dbReference type="Pfam" id="PF02775">
    <property type="entry name" value="TPP_enzyme_C"/>
    <property type="match status" value="1"/>
</dbReference>
<dbReference type="GO" id="GO:0004737">
    <property type="term" value="F:pyruvate decarboxylase activity"/>
    <property type="evidence" value="ECO:0007669"/>
    <property type="project" value="TreeGrafter"/>
</dbReference>
<evidence type="ECO:0000256" key="2">
    <source>
        <dbReference type="ARBA" id="ARBA00007812"/>
    </source>
</evidence>
<comment type="caution">
    <text evidence="12">The sequence shown here is derived from an EMBL/GenBank/DDBJ whole genome shotgun (WGS) entry which is preliminary data.</text>
</comment>
<evidence type="ECO:0000259" key="10">
    <source>
        <dbReference type="Pfam" id="PF00205"/>
    </source>
</evidence>
<dbReference type="SUPFAM" id="SSF52467">
    <property type="entry name" value="DHS-like NAD/FAD-binding domain"/>
    <property type="match status" value="1"/>
</dbReference>
<organism evidence="12 13">
    <name type="scientific">Elasticomyces elasticus</name>
    <dbReference type="NCBI Taxonomy" id="574655"/>
    <lineage>
        <taxon>Eukaryota</taxon>
        <taxon>Fungi</taxon>
        <taxon>Dikarya</taxon>
        <taxon>Ascomycota</taxon>
        <taxon>Pezizomycotina</taxon>
        <taxon>Dothideomycetes</taxon>
        <taxon>Dothideomycetidae</taxon>
        <taxon>Mycosphaerellales</taxon>
        <taxon>Teratosphaeriaceae</taxon>
        <taxon>Elasticomyces</taxon>
    </lineage>
</organism>
<dbReference type="SUPFAM" id="SSF52518">
    <property type="entry name" value="Thiamin diphosphate-binding fold (THDP-binding)"/>
    <property type="match status" value="2"/>
</dbReference>
<dbReference type="GO" id="GO:0030976">
    <property type="term" value="F:thiamine pyrophosphate binding"/>
    <property type="evidence" value="ECO:0007669"/>
    <property type="project" value="InterPro"/>
</dbReference>
<accession>A0AAN7WAA2</accession>
<dbReference type="AlphaFoldDB" id="A0AAN7WAA2"/>
<keyword evidence="7" id="KW-0786">Thiamine pyrophosphate</keyword>
<dbReference type="Gene3D" id="3.40.50.970">
    <property type="match status" value="2"/>
</dbReference>
<protein>
    <recommendedName>
        <fullName evidence="3">Pyruvate decarboxylase</fullName>
    </recommendedName>
</protein>
<comment type="cofactor">
    <cofactor evidence="9">
        <name>Mg(2+)</name>
        <dbReference type="ChEBI" id="CHEBI:18420"/>
    </cofactor>
    <text evidence="9">Binds 1 Mg(2+) per subunit.</text>
</comment>
<evidence type="ECO:0000256" key="4">
    <source>
        <dbReference type="ARBA" id="ARBA00022723"/>
    </source>
</evidence>
<evidence type="ECO:0000256" key="1">
    <source>
        <dbReference type="ARBA" id="ARBA00001964"/>
    </source>
</evidence>
<dbReference type="Pfam" id="PF00205">
    <property type="entry name" value="TPP_enzyme_M"/>
    <property type="match status" value="1"/>
</dbReference>
<dbReference type="PANTHER" id="PTHR43452">
    <property type="entry name" value="PYRUVATE DECARBOXYLASE"/>
    <property type="match status" value="1"/>
</dbReference>
<dbReference type="InterPro" id="IPR012000">
    <property type="entry name" value="Thiamin_PyroP_enz_cen_dom"/>
</dbReference>
<name>A0AAN7WAA2_9PEZI</name>
<keyword evidence="6 9" id="KW-0460">Magnesium</keyword>
<proteinExistence type="inferred from homology"/>
<dbReference type="PIRSF" id="PIRSF036565">
    <property type="entry name" value="Pyruvt_ip_decrb"/>
    <property type="match status" value="1"/>
</dbReference>
<evidence type="ECO:0000313" key="12">
    <source>
        <dbReference type="EMBL" id="KAK5699037.1"/>
    </source>
</evidence>
<comment type="cofactor">
    <cofactor evidence="1">
        <name>thiamine diphosphate</name>
        <dbReference type="ChEBI" id="CHEBI:58937"/>
    </cofactor>
</comment>
<keyword evidence="4 9" id="KW-0479">Metal-binding</keyword>
<dbReference type="InterPro" id="IPR011766">
    <property type="entry name" value="TPP_enzyme_TPP-bd"/>
</dbReference>
<evidence type="ECO:0000256" key="6">
    <source>
        <dbReference type="ARBA" id="ARBA00022842"/>
    </source>
</evidence>
<dbReference type="GO" id="GO:0005634">
    <property type="term" value="C:nucleus"/>
    <property type="evidence" value="ECO:0007669"/>
    <property type="project" value="TreeGrafter"/>
</dbReference>
<dbReference type="InterPro" id="IPR029035">
    <property type="entry name" value="DHS-like_NAD/FAD-binding_dom"/>
</dbReference>
<feature type="domain" description="Thiamine pyrophosphate enzyme central" evidence="10">
    <location>
        <begin position="130"/>
        <end position="248"/>
    </location>
</feature>
<comment type="similarity">
    <text evidence="2">Belongs to the TPP enzyme family.</text>
</comment>
<reference evidence="12" key="1">
    <citation type="submission" date="2023-08" db="EMBL/GenBank/DDBJ databases">
        <title>Black Yeasts Isolated from many extreme environments.</title>
        <authorList>
            <person name="Coleine C."/>
            <person name="Stajich J.E."/>
            <person name="Selbmann L."/>
        </authorList>
    </citation>
    <scope>NUCLEOTIDE SEQUENCE</scope>
    <source>
        <strain evidence="12">CCFEE 5810</strain>
    </source>
</reference>
<feature type="binding site" evidence="9">
    <location>
        <position position="385"/>
    </location>
    <ligand>
        <name>Mg(2+)</name>
        <dbReference type="ChEBI" id="CHEBI:18420"/>
    </ligand>
</feature>
<evidence type="ECO:0000313" key="13">
    <source>
        <dbReference type="Proteomes" id="UP001310594"/>
    </source>
</evidence>
<dbReference type="FunFam" id="3.40.50.970:FF:000024">
    <property type="entry name" value="Pyruvate decarboxylase isozyme"/>
    <property type="match status" value="1"/>
</dbReference>
<keyword evidence="5" id="KW-0210">Decarboxylase</keyword>
<evidence type="ECO:0000256" key="5">
    <source>
        <dbReference type="ARBA" id="ARBA00022793"/>
    </source>
</evidence>
<dbReference type="InterPro" id="IPR029061">
    <property type="entry name" value="THDP-binding"/>
</dbReference>
<dbReference type="Gene3D" id="3.40.50.1220">
    <property type="entry name" value="TPP-binding domain"/>
    <property type="match status" value="1"/>
</dbReference>
<dbReference type="EMBL" id="JAVRQU010000009">
    <property type="protein sequence ID" value="KAK5699037.1"/>
    <property type="molecule type" value="Genomic_DNA"/>
</dbReference>
<evidence type="ECO:0000256" key="8">
    <source>
        <dbReference type="ARBA" id="ARBA00023239"/>
    </source>
</evidence>
<dbReference type="InterPro" id="IPR012110">
    <property type="entry name" value="PDC/IPDC-like"/>
</dbReference>
<dbReference type="GO" id="GO:0005829">
    <property type="term" value="C:cytosol"/>
    <property type="evidence" value="ECO:0007669"/>
    <property type="project" value="TreeGrafter"/>
</dbReference>
<dbReference type="PANTHER" id="PTHR43452:SF30">
    <property type="entry name" value="PYRUVATE DECARBOXYLASE ISOZYME 1-RELATED"/>
    <property type="match status" value="1"/>
</dbReference>
<dbReference type="Proteomes" id="UP001310594">
    <property type="component" value="Unassembled WGS sequence"/>
</dbReference>
<evidence type="ECO:0000256" key="7">
    <source>
        <dbReference type="ARBA" id="ARBA00023052"/>
    </source>
</evidence>
<feature type="domain" description="Thiamine pyrophosphate enzyme TPP-binding" evidence="11">
    <location>
        <begin position="303"/>
        <end position="416"/>
    </location>
</feature>
<evidence type="ECO:0000256" key="3">
    <source>
        <dbReference type="ARBA" id="ARBA00014422"/>
    </source>
</evidence>
<keyword evidence="8" id="KW-0456">Lyase</keyword>
<gene>
    <name evidence="12" type="ORF">LTR97_006686</name>
</gene>
<dbReference type="GO" id="GO:0000287">
    <property type="term" value="F:magnesium ion binding"/>
    <property type="evidence" value="ECO:0007669"/>
    <property type="project" value="InterPro"/>
</dbReference>
<evidence type="ECO:0000256" key="9">
    <source>
        <dbReference type="PIRSR" id="PIRSR036565-2"/>
    </source>
</evidence>
<sequence>MHHSLGTGDFDMYHEMVKKISVDTAVLTDLNKAGSDIDRCLNTMLYESRPVYIGVPVDMSHQQISGEGLKTPLKRELPPNDKREEDKVVKEIMSMIKSAKKPVVWLSLVPDRSLGTKRMLIFTPITFSIMDGSAVRNNLTAESNRIAEITGWTFVTTCMGKGAANEELPNYSGIYEGAGSIEEVRKVVEDDSDFVLWIGSFRTDFNTGEMTDFVDEKKTVDLQRFFTKIGSKKYDVGMHGVLKALLSEVEADSSIKVKDSKVEWDPYPLPEAAKEKKELKQDFLWSVLDKIIKPGDLLVGETGTSAFGLAAVRFPKGATGYNQTVFGSIGYAGPSFTGALKAAKEAGTVRRGILITGEGSLQLTPMCFADLLKLDLKPLIFVLNNNGYTVERLIHGKTASYNTLPIWDYKQLCTVFGPEFPSKYYGPIKTCDELEKLLDDPELHRGDCFQLVELILGELDAPWSVGQVTAKIEEFNSKNAPPKDAGTSMGG</sequence>
<dbReference type="GO" id="GO:0000949">
    <property type="term" value="P:aromatic amino acid family catabolic process to alcohol via Ehrlich pathway"/>
    <property type="evidence" value="ECO:0007669"/>
    <property type="project" value="TreeGrafter"/>
</dbReference>